<sequence>MAKKLTKLESLQNYFSKRGYRLEKLKEVQKKKVKFSFRLVATFPLGGIKAGDVVTRSASLAPYERWRRNGFLDRRVPAVAVSRAMRISPKSKGRITPKTPRLRK</sequence>
<organism evidence="1">
    <name type="scientific">marine sediment metagenome</name>
    <dbReference type="NCBI Taxonomy" id="412755"/>
    <lineage>
        <taxon>unclassified sequences</taxon>
        <taxon>metagenomes</taxon>
        <taxon>ecological metagenomes</taxon>
    </lineage>
</organism>
<comment type="caution">
    <text evidence="1">The sequence shown here is derived from an EMBL/GenBank/DDBJ whole genome shotgun (WGS) entry which is preliminary data.</text>
</comment>
<accession>A0A0F9J5V6</accession>
<gene>
    <name evidence="1" type="ORF">LCGC14_1496570</name>
</gene>
<name>A0A0F9J5V6_9ZZZZ</name>
<reference evidence="1" key="1">
    <citation type="journal article" date="2015" name="Nature">
        <title>Complex archaea that bridge the gap between prokaryotes and eukaryotes.</title>
        <authorList>
            <person name="Spang A."/>
            <person name="Saw J.H."/>
            <person name="Jorgensen S.L."/>
            <person name="Zaremba-Niedzwiedzka K."/>
            <person name="Martijn J."/>
            <person name="Lind A.E."/>
            <person name="van Eijk R."/>
            <person name="Schleper C."/>
            <person name="Guy L."/>
            <person name="Ettema T.J."/>
        </authorList>
    </citation>
    <scope>NUCLEOTIDE SEQUENCE</scope>
</reference>
<evidence type="ECO:0000313" key="1">
    <source>
        <dbReference type="EMBL" id="KKM64913.1"/>
    </source>
</evidence>
<dbReference type="EMBL" id="LAZR01010814">
    <property type="protein sequence ID" value="KKM64913.1"/>
    <property type="molecule type" value="Genomic_DNA"/>
</dbReference>
<protein>
    <submittedName>
        <fullName evidence="1">Uncharacterized protein</fullName>
    </submittedName>
</protein>
<proteinExistence type="predicted"/>
<dbReference type="AlphaFoldDB" id="A0A0F9J5V6"/>